<evidence type="ECO:0000313" key="2">
    <source>
        <dbReference type="Ensembl" id="ENSCGRP00001000764.1"/>
    </source>
</evidence>
<evidence type="ECO:0000259" key="1">
    <source>
        <dbReference type="PROSITE" id="PS50805"/>
    </source>
</evidence>
<sequence length="120" mass="14010">NAVTYDDVHVNFSREEWALLDLSQKNLYKDVMLETYWNLTVIGTKEVILERNLLNILNVLTSLNITGILENMEEFLLERNPVNVINVVKFLQTTVVSEYIEEHILERNLMTVISVVKPLY</sequence>
<dbReference type="PANTHER" id="PTHR14947">
    <property type="entry name" value="ZINC FINGER PROTEIN"/>
    <property type="match status" value="1"/>
</dbReference>
<dbReference type="InterPro" id="IPR039938">
    <property type="entry name" value="Sp4-like"/>
</dbReference>
<dbReference type="Pfam" id="PF01352">
    <property type="entry name" value="KRAB"/>
    <property type="match status" value="1"/>
</dbReference>
<proteinExistence type="predicted"/>
<dbReference type="AlphaFoldDB" id="A0A8C2QC52"/>
<dbReference type="InterPro" id="IPR036051">
    <property type="entry name" value="KRAB_dom_sf"/>
</dbReference>
<evidence type="ECO:0000313" key="3">
    <source>
        <dbReference type="Proteomes" id="UP000694386"/>
    </source>
</evidence>
<dbReference type="Proteomes" id="UP000694386">
    <property type="component" value="Unplaced"/>
</dbReference>
<dbReference type="InterPro" id="IPR001909">
    <property type="entry name" value="KRAB"/>
</dbReference>
<reference evidence="2" key="2">
    <citation type="submission" date="2025-09" db="UniProtKB">
        <authorList>
            <consortium name="Ensembl"/>
        </authorList>
    </citation>
    <scope>IDENTIFICATION</scope>
</reference>
<dbReference type="GO" id="GO:0006355">
    <property type="term" value="P:regulation of DNA-templated transcription"/>
    <property type="evidence" value="ECO:0007669"/>
    <property type="project" value="InterPro"/>
</dbReference>
<dbReference type="SMART" id="SM00349">
    <property type="entry name" value="KRAB"/>
    <property type="match status" value="1"/>
</dbReference>
<name>A0A8C2QC52_CRIGR</name>
<dbReference type="PROSITE" id="PS50805">
    <property type="entry name" value="KRAB"/>
    <property type="match status" value="1"/>
</dbReference>
<feature type="domain" description="KRAB" evidence="1">
    <location>
        <begin position="3"/>
        <end position="87"/>
    </location>
</feature>
<reference evidence="2" key="1">
    <citation type="submission" date="2025-08" db="UniProtKB">
        <authorList>
            <consortium name="Ensembl"/>
        </authorList>
    </citation>
    <scope>IDENTIFICATION</scope>
</reference>
<dbReference type="CDD" id="cd07765">
    <property type="entry name" value="KRAB_A-box"/>
    <property type="match status" value="1"/>
</dbReference>
<dbReference type="Ensembl" id="ENSCGRT00001000788.1">
    <property type="protein sequence ID" value="ENSCGRP00001000764.1"/>
    <property type="gene ID" value="ENSCGRG00001000605.1"/>
</dbReference>
<organism evidence="2 3">
    <name type="scientific">Cricetulus griseus</name>
    <name type="common">Chinese hamster</name>
    <name type="synonym">Cricetulus barabensis griseus</name>
    <dbReference type="NCBI Taxonomy" id="10029"/>
    <lineage>
        <taxon>Eukaryota</taxon>
        <taxon>Metazoa</taxon>
        <taxon>Chordata</taxon>
        <taxon>Craniata</taxon>
        <taxon>Vertebrata</taxon>
        <taxon>Euteleostomi</taxon>
        <taxon>Mammalia</taxon>
        <taxon>Eutheria</taxon>
        <taxon>Euarchontoglires</taxon>
        <taxon>Glires</taxon>
        <taxon>Rodentia</taxon>
        <taxon>Myomorpha</taxon>
        <taxon>Muroidea</taxon>
        <taxon>Cricetidae</taxon>
        <taxon>Cricetinae</taxon>
        <taxon>Cricetulus</taxon>
    </lineage>
</organism>
<dbReference type="PANTHER" id="PTHR14947:SF26">
    <property type="entry name" value="RIKEN CDNA D130040H23 GENE"/>
    <property type="match status" value="1"/>
</dbReference>
<dbReference type="Gene3D" id="6.10.140.140">
    <property type="match status" value="1"/>
</dbReference>
<accession>A0A8C2QC52</accession>
<dbReference type="SUPFAM" id="SSF109640">
    <property type="entry name" value="KRAB domain (Kruppel-associated box)"/>
    <property type="match status" value="1"/>
</dbReference>
<protein>
    <recommendedName>
        <fullName evidence="1">KRAB domain-containing protein</fullName>
    </recommendedName>
</protein>